<dbReference type="SUPFAM" id="SSF48498">
    <property type="entry name" value="Tetracyclin repressor-like, C-terminal domain"/>
    <property type="match status" value="1"/>
</dbReference>
<evidence type="ECO:0000259" key="5">
    <source>
        <dbReference type="PROSITE" id="PS50977"/>
    </source>
</evidence>
<dbReference type="Pfam" id="PF21993">
    <property type="entry name" value="TetR_C_13_2"/>
    <property type="match status" value="1"/>
</dbReference>
<dbReference type="RefSeq" id="WP_079540340.1">
    <property type="nucleotide sequence ID" value="NZ_LT670844.1"/>
</dbReference>
<accession>A0A1M6U7B8</accession>
<dbReference type="Gene3D" id="1.10.357.10">
    <property type="entry name" value="Tetracycline Repressor, domain 2"/>
    <property type="match status" value="1"/>
</dbReference>
<name>A0A1M6U7B8_9BRAD</name>
<keyword evidence="3" id="KW-0804">Transcription</keyword>
<dbReference type="PROSITE" id="PS50977">
    <property type="entry name" value="HTH_TETR_2"/>
    <property type="match status" value="1"/>
</dbReference>
<proteinExistence type="predicted"/>
<dbReference type="InterPro" id="IPR036271">
    <property type="entry name" value="Tet_transcr_reg_TetR-rel_C_sf"/>
</dbReference>
<dbReference type="Proteomes" id="UP000189935">
    <property type="component" value="Chromosome I"/>
</dbReference>
<evidence type="ECO:0000256" key="3">
    <source>
        <dbReference type="ARBA" id="ARBA00023163"/>
    </source>
</evidence>
<sequence length="193" mass="20505">MAKASDSKGKTLAAAAKLFRQQGYHGTALHDILAAGGSPRGSLYFHFPKGKEQIGEAALTLAGEALRQAIARAADASESAEIFLVRLVRGMAADLEGSDYKEGCPIATTALETSAQSDVLGTATRVAFQKWELEIKRGLERFGMASGDADLVATMVLSQLEGALLLARTYRSLEPIRRAERAVKLLARIGGSE</sequence>
<dbReference type="Pfam" id="PF00440">
    <property type="entry name" value="TetR_N"/>
    <property type="match status" value="1"/>
</dbReference>
<reference evidence="6 7" key="1">
    <citation type="submission" date="2016-11" db="EMBL/GenBank/DDBJ databases">
        <authorList>
            <person name="Jaros S."/>
            <person name="Januszkiewicz K."/>
            <person name="Wedrychowicz H."/>
        </authorList>
    </citation>
    <scope>NUCLEOTIDE SEQUENCE [LARGE SCALE GENOMIC DNA]</scope>
    <source>
        <strain evidence="6 7">GAS499</strain>
    </source>
</reference>
<protein>
    <submittedName>
        <fullName evidence="6">Transcriptional regulator, TetR family</fullName>
    </submittedName>
</protein>
<dbReference type="InterPro" id="IPR001647">
    <property type="entry name" value="HTH_TetR"/>
</dbReference>
<dbReference type="PANTHER" id="PTHR47506">
    <property type="entry name" value="TRANSCRIPTIONAL REGULATORY PROTEIN"/>
    <property type="match status" value="1"/>
</dbReference>
<keyword evidence="1" id="KW-0805">Transcription regulation</keyword>
<organism evidence="6 7">
    <name type="scientific">Bradyrhizobium lablabi</name>
    <dbReference type="NCBI Taxonomy" id="722472"/>
    <lineage>
        <taxon>Bacteria</taxon>
        <taxon>Pseudomonadati</taxon>
        <taxon>Pseudomonadota</taxon>
        <taxon>Alphaproteobacteria</taxon>
        <taxon>Hyphomicrobiales</taxon>
        <taxon>Nitrobacteraceae</taxon>
        <taxon>Bradyrhizobium</taxon>
    </lineage>
</organism>
<dbReference type="SUPFAM" id="SSF46689">
    <property type="entry name" value="Homeodomain-like"/>
    <property type="match status" value="1"/>
</dbReference>
<dbReference type="InterPro" id="IPR009057">
    <property type="entry name" value="Homeodomain-like_sf"/>
</dbReference>
<evidence type="ECO:0000256" key="1">
    <source>
        <dbReference type="ARBA" id="ARBA00023015"/>
    </source>
</evidence>
<dbReference type="GO" id="GO:0003677">
    <property type="term" value="F:DNA binding"/>
    <property type="evidence" value="ECO:0007669"/>
    <property type="project" value="UniProtKB-UniRule"/>
</dbReference>
<dbReference type="EMBL" id="LT670844">
    <property type="protein sequence ID" value="SHK65087.1"/>
    <property type="molecule type" value="Genomic_DNA"/>
</dbReference>
<evidence type="ECO:0000313" key="7">
    <source>
        <dbReference type="Proteomes" id="UP000189935"/>
    </source>
</evidence>
<feature type="domain" description="HTH tetR-type" evidence="5">
    <location>
        <begin position="5"/>
        <end position="65"/>
    </location>
</feature>
<evidence type="ECO:0000256" key="2">
    <source>
        <dbReference type="ARBA" id="ARBA00023125"/>
    </source>
</evidence>
<feature type="DNA-binding region" description="H-T-H motif" evidence="4">
    <location>
        <begin position="28"/>
        <end position="47"/>
    </location>
</feature>
<dbReference type="AlphaFoldDB" id="A0A1M6U7B8"/>
<dbReference type="InterPro" id="IPR054156">
    <property type="entry name" value="YxaF_TetR_C"/>
</dbReference>
<evidence type="ECO:0000313" key="6">
    <source>
        <dbReference type="EMBL" id="SHK65087.1"/>
    </source>
</evidence>
<evidence type="ECO:0000256" key="4">
    <source>
        <dbReference type="PROSITE-ProRule" id="PRU00335"/>
    </source>
</evidence>
<dbReference type="OrthoDB" id="9811084at2"/>
<gene>
    <name evidence="6" type="ORF">SAMN05444159_3814</name>
</gene>
<dbReference type="PANTHER" id="PTHR47506:SF3">
    <property type="entry name" value="HTH-TYPE TRANSCRIPTIONAL REGULATOR LMRA"/>
    <property type="match status" value="1"/>
</dbReference>
<keyword evidence="2 4" id="KW-0238">DNA-binding</keyword>